<evidence type="ECO:0000256" key="1">
    <source>
        <dbReference type="ARBA" id="ARBA00004141"/>
    </source>
</evidence>
<dbReference type="InterPro" id="IPR000620">
    <property type="entry name" value="EamA_dom"/>
</dbReference>
<keyword evidence="9" id="KW-1185">Reference proteome</keyword>
<evidence type="ECO:0000256" key="4">
    <source>
        <dbReference type="ARBA" id="ARBA00022989"/>
    </source>
</evidence>
<feature type="transmembrane region" description="Helical" evidence="6">
    <location>
        <begin position="129"/>
        <end position="147"/>
    </location>
</feature>
<dbReference type="RefSeq" id="WP_008283122.1">
    <property type="nucleotide sequence ID" value="NZ_CP020474.1"/>
</dbReference>
<dbReference type="AlphaFoldDB" id="A0A1V0RMW0"/>
<feature type="transmembrane region" description="Helical" evidence="6">
    <location>
        <begin position="255"/>
        <end position="274"/>
    </location>
</feature>
<protein>
    <submittedName>
        <fullName evidence="8">EamA-like transporter family protein</fullName>
    </submittedName>
</protein>
<evidence type="ECO:0000313" key="9">
    <source>
        <dbReference type="Proteomes" id="UP000192273"/>
    </source>
</evidence>
<dbReference type="PANTHER" id="PTHR32322:SF2">
    <property type="entry name" value="EAMA DOMAIN-CONTAINING PROTEIN"/>
    <property type="match status" value="1"/>
</dbReference>
<organism evidence="8 9">
    <name type="scientific">Roseovarius mucosus</name>
    <dbReference type="NCBI Taxonomy" id="215743"/>
    <lineage>
        <taxon>Bacteria</taxon>
        <taxon>Pseudomonadati</taxon>
        <taxon>Pseudomonadota</taxon>
        <taxon>Alphaproteobacteria</taxon>
        <taxon>Rhodobacterales</taxon>
        <taxon>Roseobacteraceae</taxon>
        <taxon>Roseovarius</taxon>
    </lineage>
</organism>
<reference evidence="8 9" key="1">
    <citation type="submission" date="2017-03" db="EMBL/GenBank/DDBJ databases">
        <title>Genome Sequence of Roseovarius mucosus strain SMR3 Isolated from a culture of the Diatom Skeletonema marinoi.</title>
        <authorList>
            <person name="Topel M."/>
            <person name="Pinder M."/>
            <person name="Johansson O.N."/>
            <person name="Kourtchenko O."/>
            <person name="Godhe A."/>
            <person name="Clarke A.K."/>
        </authorList>
    </citation>
    <scope>NUCLEOTIDE SEQUENCE [LARGE SCALE GENOMIC DNA]</scope>
    <source>
        <strain evidence="8 9">SMR3</strain>
    </source>
</reference>
<evidence type="ECO:0000256" key="3">
    <source>
        <dbReference type="ARBA" id="ARBA00022692"/>
    </source>
</evidence>
<feature type="transmembrane region" description="Helical" evidence="6">
    <location>
        <begin position="226"/>
        <end position="248"/>
    </location>
</feature>
<dbReference type="InterPro" id="IPR050638">
    <property type="entry name" value="AA-Vitamin_Transporters"/>
</dbReference>
<dbReference type="Pfam" id="PF00892">
    <property type="entry name" value="EamA"/>
    <property type="match status" value="2"/>
</dbReference>
<sequence>MTDAISHPVPSRSVAVAAMLCSAACWGGATVMTKGALDAFDPFILLVIQLVASVAALWTAVLLSSTSLLAFRPMVRAGSTGVLEPGLAYAVGVPGLALTTAGNASVIAALEPVFIFLGAWLLFRTRPTLRAIVAIVTAVIGVTLVSLTDPAGLGGGSVLGDGLVLFGTALAAAYVLASSKLAVTMPAVLLTALQQTAGLGLVVILSAFALFAGWQSLPASVTLPALGLAILSGLIQYALAFWLYIVGLKGIAPGLAGMFLTTTPIFGVFGGIVFLGERLVLSQLLGMTLVIVSLVALLRSRGG</sequence>
<accession>A0A1V0RMW0</accession>
<feature type="transmembrane region" description="Helical" evidence="6">
    <location>
        <begin position="280"/>
        <end position="298"/>
    </location>
</feature>
<keyword evidence="4 6" id="KW-1133">Transmembrane helix</keyword>
<feature type="domain" description="EamA" evidence="7">
    <location>
        <begin position="159"/>
        <end position="297"/>
    </location>
</feature>
<keyword evidence="3 6" id="KW-0812">Transmembrane</keyword>
<dbReference type="InterPro" id="IPR037185">
    <property type="entry name" value="EmrE-like"/>
</dbReference>
<feature type="transmembrane region" description="Helical" evidence="6">
    <location>
        <begin position="188"/>
        <end position="214"/>
    </location>
</feature>
<proteinExistence type="inferred from homology"/>
<dbReference type="Proteomes" id="UP000192273">
    <property type="component" value="Chromosome"/>
</dbReference>
<name>A0A1V0RMW0_9RHOB</name>
<comment type="subcellular location">
    <subcellularLocation>
        <location evidence="1">Membrane</location>
        <topology evidence="1">Multi-pass membrane protein</topology>
    </subcellularLocation>
</comment>
<evidence type="ECO:0000256" key="2">
    <source>
        <dbReference type="ARBA" id="ARBA00007362"/>
    </source>
</evidence>
<feature type="transmembrane region" description="Helical" evidence="6">
    <location>
        <begin position="12"/>
        <end position="31"/>
    </location>
</feature>
<keyword evidence="5 6" id="KW-0472">Membrane</keyword>
<dbReference type="KEGG" id="rmm:ROSMUCSMR3_01577"/>
<evidence type="ECO:0000313" key="8">
    <source>
        <dbReference type="EMBL" id="ARE83061.1"/>
    </source>
</evidence>
<dbReference type="EMBL" id="CP020474">
    <property type="protein sequence ID" value="ARE83061.1"/>
    <property type="molecule type" value="Genomic_DNA"/>
</dbReference>
<evidence type="ECO:0000256" key="6">
    <source>
        <dbReference type="SAM" id="Phobius"/>
    </source>
</evidence>
<comment type="similarity">
    <text evidence="2">Belongs to the EamA transporter family.</text>
</comment>
<feature type="transmembrane region" description="Helical" evidence="6">
    <location>
        <begin position="91"/>
        <end position="122"/>
    </location>
</feature>
<dbReference type="SUPFAM" id="SSF103481">
    <property type="entry name" value="Multidrug resistance efflux transporter EmrE"/>
    <property type="match status" value="2"/>
</dbReference>
<dbReference type="PANTHER" id="PTHR32322">
    <property type="entry name" value="INNER MEMBRANE TRANSPORTER"/>
    <property type="match status" value="1"/>
</dbReference>
<evidence type="ECO:0000256" key="5">
    <source>
        <dbReference type="ARBA" id="ARBA00023136"/>
    </source>
</evidence>
<dbReference type="GO" id="GO:0016020">
    <property type="term" value="C:membrane"/>
    <property type="evidence" value="ECO:0007669"/>
    <property type="project" value="UniProtKB-SubCell"/>
</dbReference>
<evidence type="ECO:0000259" key="7">
    <source>
        <dbReference type="Pfam" id="PF00892"/>
    </source>
</evidence>
<feature type="domain" description="EamA" evidence="7">
    <location>
        <begin position="15"/>
        <end position="146"/>
    </location>
</feature>
<feature type="transmembrane region" description="Helical" evidence="6">
    <location>
        <begin position="153"/>
        <end position="176"/>
    </location>
</feature>
<feature type="transmembrane region" description="Helical" evidence="6">
    <location>
        <begin position="43"/>
        <end position="71"/>
    </location>
</feature>
<gene>
    <name evidence="8" type="ORF">ROSMUCSMR3_01577</name>
</gene>